<evidence type="ECO:0000313" key="2">
    <source>
        <dbReference type="EMBL" id="VVA00032.1"/>
    </source>
</evidence>
<evidence type="ECO:0000256" key="1">
    <source>
        <dbReference type="SAM" id="Phobius"/>
    </source>
</evidence>
<keyword evidence="1" id="KW-1133">Transmembrane helix</keyword>
<keyword evidence="1" id="KW-0472">Membrane</keyword>
<sequence>MDCSPKIRDDSYNFLDTVEEYVKALEEINSVSLDSRERKDCEDFSKNHAKTYTEIGKNICEQFLKLYKYLPNIKNNITGGTCFKKECGFLNYWLNFELKKNNKIICINKFYNGIESYCGKTISNDLPLGAMYNIDQDHLNKIDKLYNLYANYTKLNNIIDSNWEENKQEILRRSLQCCTHYNDVSYMCNGDNENSNPKFCRKLNDFKLKYDKLDKKEVDQGSDFYDYFIKLEECPNNKIITTAVTGTVVGLIPLLGVLYKFTPMGQMFRSKTGILNNGIINNDEQMIKMSLMEQDKEQFKFQKGTYNIKYQSV</sequence>
<dbReference type="InterPro" id="IPR008780">
    <property type="entry name" value="Plasmodium_Vir"/>
</dbReference>
<dbReference type="EMBL" id="FLZR02000027">
    <property type="protein sequence ID" value="VVA00032.1"/>
    <property type="molecule type" value="Genomic_DNA"/>
</dbReference>
<dbReference type="OrthoDB" id="10309714at2759"/>
<dbReference type="VEuPathDB" id="PlasmoDB:PVP01_0007440"/>
<accession>A0A565A6X0</accession>
<reference evidence="2" key="1">
    <citation type="submission" date="2016-07" db="EMBL/GenBank/DDBJ databases">
        <authorList>
            <consortium name="Pathogen Informatics"/>
        </authorList>
    </citation>
    <scope>NUCLEOTIDE SEQUENCE</scope>
</reference>
<feature type="transmembrane region" description="Helical" evidence="1">
    <location>
        <begin position="239"/>
        <end position="261"/>
    </location>
</feature>
<dbReference type="AlphaFoldDB" id="A0A565A6X0"/>
<gene>
    <name evidence="2" type="ORF">PVP01_0007440</name>
</gene>
<keyword evidence="1" id="KW-0812">Transmembrane</keyword>
<organism evidence="2">
    <name type="scientific">Plasmodium vivax</name>
    <name type="common">malaria parasite P. vivax</name>
    <dbReference type="NCBI Taxonomy" id="5855"/>
    <lineage>
        <taxon>Eukaryota</taxon>
        <taxon>Sar</taxon>
        <taxon>Alveolata</taxon>
        <taxon>Apicomplexa</taxon>
        <taxon>Aconoidasida</taxon>
        <taxon>Haemosporida</taxon>
        <taxon>Plasmodiidae</taxon>
        <taxon>Plasmodium</taxon>
        <taxon>Plasmodium (Plasmodium)</taxon>
    </lineage>
</organism>
<protein>
    <submittedName>
        <fullName evidence="2">VIR protein</fullName>
    </submittedName>
</protein>
<dbReference type="Pfam" id="PF05795">
    <property type="entry name" value="Plasmodium_Vir"/>
    <property type="match status" value="1"/>
</dbReference>
<proteinExistence type="predicted"/>
<dbReference type="Proteomes" id="UP000220605">
    <property type="component" value="Unassembled WGS sequence"/>
</dbReference>
<dbReference type="VEuPathDB" id="PlasmoDB:PVW1_020028100"/>
<name>A0A565A6X0_PLAVI</name>